<gene>
    <name evidence="1" type="ORF">JCM31447_07740</name>
</gene>
<dbReference type="Pfam" id="PF21842">
    <property type="entry name" value="DUF6901"/>
    <property type="match status" value="1"/>
</dbReference>
<name>A0A4P2VHA1_FLUSA</name>
<keyword evidence="2" id="KW-1185">Reference proteome</keyword>
<organism evidence="1 2">
    <name type="scientific">Fluviispira sanaruensis</name>
    <dbReference type="NCBI Taxonomy" id="2493639"/>
    <lineage>
        <taxon>Bacteria</taxon>
        <taxon>Pseudomonadati</taxon>
        <taxon>Bdellovibrionota</taxon>
        <taxon>Oligoflexia</taxon>
        <taxon>Silvanigrellales</taxon>
        <taxon>Silvanigrellaceae</taxon>
        <taxon>Fluviispira</taxon>
    </lineage>
</organism>
<accession>A0A4P2VHA1</accession>
<dbReference type="OrthoDB" id="9813686at2"/>
<proteinExistence type="predicted"/>
<evidence type="ECO:0000313" key="1">
    <source>
        <dbReference type="EMBL" id="BBH52333.1"/>
    </source>
</evidence>
<dbReference type="InterPro" id="IPR054196">
    <property type="entry name" value="DUF6901"/>
</dbReference>
<dbReference type="AlphaFoldDB" id="A0A4P2VHA1"/>
<sequence>MDKIIYKFIFMHGKEIEYVVDLNRIEGDKSQNSLENVDWTDLDFNKCSVCPLSSQSIKKCPAAIDVQQMMTEFRDVLSTDIVKVSVESQHRFYFKECDAQTGLKALVGLVMATSSCPILKQFKGLAFYHLPFASIEETSFRAISSYLLKQFFIAKNNGVADWELNNFSKFYDTAQNVNESFFQRIKVASKADANLNAIVAFSSQSMILSITFDDLLEELRKQMME</sequence>
<dbReference type="RefSeq" id="WP_130606735.1">
    <property type="nucleotide sequence ID" value="NZ_AP019368.1"/>
</dbReference>
<dbReference type="EMBL" id="AP019368">
    <property type="protein sequence ID" value="BBH52333.1"/>
    <property type="molecule type" value="Genomic_DNA"/>
</dbReference>
<evidence type="ECO:0000313" key="2">
    <source>
        <dbReference type="Proteomes" id="UP000291236"/>
    </source>
</evidence>
<reference evidence="1 2" key="1">
    <citation type="submission" date="2018-12" db="EMBL/GenBank/DDBJ databases">
        <title>Rubrispira sanarue gen. nov., sp., nov., a member of the order Silvanigrellales, isolated from a brackish lake in Hamamatsu Japan.</title>
        <authorList>
            <person name="Maejima Y."/>
            <person name="Iino T."/>
            <person name="Muraguchi Y."/>
            <person name="Fukuda K."/>
            <person name="Nojiri H."/>
            <person name="Ohkuma M."/>
            <person name="Moriuchi R."/>
            <person name="Dohra H."/>
            <person name="Kimbara K."/>
            <person name="Shintani M."/>
        </authorList>
    </citation>
    <scope>NUCLEOTIDE SEQUENCE [LARGE SCALE GENOMIC DNA]</scope>
    <source>
        <strain evidence="1 2">RF1110005</strain>
    </source>
</reference>
<dbReference type="KEGG" id="sbf:JCM31447_07740"/>
<protein>
    <submittedName>
        <fullName evidence="1">Uncharacterized protein</fullName>
    </submittedName>
</protein>
<dbReference type="Proteomes" id="UP000291236">
    <property type="component" value="Chromosome"/>
</dbReference>